<dbReference type="EMBL" id="CAJOBF010001588">
    <property type="protein sequence ID" value="CAF3965845.1"/>
    <property type="molecule type" value="Genomic_DNA"/>
</dbReference>
<evidence type="ECO:0000313" key="3">
    <source>
        <dbReference type="EMBL" id="CAF1552606.1"/>
    </source>
</evidence>
<dbReference type="EMBL" id="CAJOBJ010000076">
    <property type="protein sequence ID" value="CAF3792084.1"/>
    <property type="molecule type" value="Genomic_DNA"/>
</dbReference>
<proteinExistence type="predicted"/>
<dbReference type="EMBL" id="CAJNOW010000108">
    <property type="protein sequence ID" value="CAF1237778.1"/>
    <property type="molecule type" value="Genomic_DNA"/>
</dbReference>
<dbReference type="Proteomes" id="UP000663834">
    <property type="component" value="Unassembled WGS sequence"/>
</dbReference>
<dbReference type="Proteomes" id="UP000663824">
    <property type="component" value="Unassembled WGS sequence"/>
</dbReference>
<feature type="chain" id="PRO_5036230406" evidence="1">
    <location>
        <begin position="20"/>
        <end position="289"/>
    </location>
</feature>
<dbReference type="Proteomes" id="UP000681720">
    <property type="component" value="Unassembled WGS sequence"/>
</dbReference>
<gene>
    <name evidence="9" type="ORF">BYL167_LOCUS13430</name>
    <name evidence="3" type="ORF">CJN711_LOCUS30521</name>
    <name evidence="7" type="ORF">GIL414_LOCUS602</name>
    <name evidence="2" type="ORF">KQP761_LOCUS1632</name>
    <name evidence="5" type="ORF">MBJ925_LOCUS32557</name>
    <name evidence="10" type="ORF">OVN521_LOCUS23824</name>
    <name evidence="8" type="ORF">UXM345_LOCUS14197</name>
    <name evidence="4" type="ORF">WKI299_LOCUS6255</name>
    <name evidence="6" type="ORF">XDN619_LOCUS30538</name>
</gene>
<dbReference type="AlphaFoldDB" id="A0A816N321"/>
<evidence type="ECO:0000313" key="6">
    <source>
        <dbReference type="EMBL" id="CAF2162056.1"/>
    </source>
</evidence>
<sequence length="289" mass="32378">MKYLILVFIGGLIASPCLSVDHSNSGPEWDSLKVTWGPNPISKKYFVHQPLTVNEAKKEGFVQISTQCDGTFLGQRFVKDNDIALVLIYDVQGSIAGVQLALPASIAKTQFYKFDTQKMFNRATVAGIDAYVLTTYFVDPRNICTAGRDVARLKSEGSGTGLWLQQGSDPIRDSVQAPLYENTVNTTKWVKGSCFPSMGAHYWYDNRLDKECDEIFPVFLLYNKSKLTGFGWGLAGKYEYTQRTEPVPYAAVSSFMRIVPNCLKKFFDDIGGFTAMHLYFNTAPWNLLC</sequence>
<dbReference type="EMBL" id="CAJNRG010015115">
    <property type="protein sequence ID" value="CAF2162056.1"/>
    <property type="molecule type" value="Genomic_DNA"/>
</dbReference>
<dbReference type="OrthoDB" id="6042561at2759"/>
<dbReference type="EMBL" id="CAJNRE010017800">
    <property type="protein sequence ID" value="CAF2157485.1"/>
    <property type="molecule type" value="Genomic_DNA"/>
</dbReference>
<evidence type="ECO:0000313" key="12">
    <source>
        <dbReference type="Proteomes" id="UP000663866"/>
    </source>
</evidence>
<protein>
    <submittedName>
        <fullName evidence="4">Uncharacterized protein</fullName>
    </submittedName>
</protein>
<keyword evidence="12" id="KW-1185">Reference proteome</keyword>
<keyword evidence="1" id="KW-0732">Signal</keyword>
<evidence type="ECO:0000313" key="4">
    <source>
        <dbReference type="EMBL" id="CAF2027875.1"/>
    </source>
</evidence>
<dbReference type="Proteomes" id="UP000663842">
    <property type="component" value="Unassembled WGS sequence"/>
</dbReference>
<evidence type="ECO:0000313" key="10">
    <source>
        <dbReference type="EMBL" id="CAF4155238.1"/>
    </source>
</evidence>
<evidence type="ECO:0000313" key="9">
    <source>
        <dbReference type="EMBL" id="CAF3996209.1"/>
    </source>
</evidence>
<comment type="caution">
    <text evidence="4">The sequence shown here is derived from an EMBL/GenBank/DDBJ whole genome shotgun (WGS) entry which is preliminary data.</text>
</comment>
<accession>A0A816N321</accession>
<feature type="signal peptide" evidence="1">
    <location>
        <begin position="1"/>
        <end position="19"/>
    </location>
</feature>
<dbReference type="Proteomes" id="UP000663855">
    <property type="component" value="Unassembled WGS sequence"/>
</dbReference>
<evidence type="ECO:0000313" key="7">
    <source>
        <dbReference type="EMBL" id="CAF3792084.1"/>
    </source>
</evidence>
<dbReference type="EMBL" id="CAJNOV010014527">
    <property type="protein sequence ID" value="CAF1552606.1"/>
    <property type="molecule type" value="Genomic_DNA"/>
</dbReference>
<dbReference type="Proteomes" id="UP000663887">
    <property type="component" value="Unassembled WGS sequence"/>
</dbReference>
<dbReference type="EMBL" id="CAJOBH010004609">
    <property type="protein sequence ID" value="CAF3996209.1"/>
    <property type="molecule type" value="Genomic_DNA"/>
</dbReference>
<evidence type="ECO:0000313" key="2">
    <source>
        <dbReference type="EMBL" id="CAF1237778.1"/>
    </source>
</evidence>
<evidence type="ECO:0000313" key="11">
    <source>
        <dbReference type="Proteomes" id="UP000663856"/>
    </source>
</evidence>
<name>A0A816N321_9BILA</name>
<evidence type="ECO:0000313" key="8">
    <source>
        <dbReference type="EMBL" id="CAF3965845.1"/>
    </source>
</evidence>
<evidence type="ECO:0000256" key="1">
    <source>
        <dbReference type="SAM" id="SignalP"/>
    </source>
</evidence>
<evidence type="ECO:0000313" key="5">
    <source>
        <dbReference type="EMBL" id="CAF2157485.1"/>
    </source>
</evidence>
<dbReference type="Proteomes" id="UP000663856">
    <property type="component" value="Unassembled WGS sequence"/>
</dbReference>
<organism evidence="4 11">
    <name type="scientific">Rotaria magnacalcarata</name>
    <dbReference type="NCBI Taxonomy" id="392030"/>
    <lineage>
        <taxon>Eukaryota</taxon>
        <taxon>Metazoa</taxon>
        <taxon>Spiralia</taxon>
        <taxon>Gnathifera</taxon>
        <taxon>Rotifera</taxon>
        <taxon>Eurotatoria</taxon>
        <taxon>Bdelloidea</taxon>
        <taxon>Philodinida</taxon>
        <taxon>Philodinidae</taxon>
        <taxon>Rotaria</taxon>
    </lineage>
</organism>
<dbReference type="Proteomes" id="UP000681967">
    <property type="component" value="Unassembled WGS sequence"/>
</dbReference>
<dbReference type="EMBL" id="CAJOBG010005502">
    <property type="protein sequence ID" value="CAF4155238.1"/>
    <property type="molecule type" value="Genomic_DNA"/>
</dbReference>
<dbReference type="EMBL" id="CAJNRF010001797">
    <property type="protein sequence ID" value="CAF2027875.1"/>
    <property type="molecule type" value="Genomic_DNA"/>
</dbReference>
<dbReference type="Proteomes" id="UP000663866">
    <property type="component" value="Unassembled WGS sequence"/>
</dbReference>
<reference evidence="4" key="1">
    <citation type="submission" date="2021-02" db="EMBL/GenBank/DDBJ databases">
        <authorList>
            <person name="Nowell W R."/>
        </authorList>
    </citation>
    <scope>NUCLEOTIDE SEQUENCE</scope>
</reference>